<dbReference type="AlphaFoldDB" id="A0A085WUJ0"/>
<evidence type="ECO:0000259" key="2">
    <source>
        <dbReference type="Pfam" id="PF13473"/>
    </source>
</evidence>
<evidence type="ECO:0000313" key="4">
    <source>
        <dbReference type="Proteomes" id="UP000028725"/>
    </source>
</evidence>
<dbReference type="PROSITE" id="PS51257">
    <property type="entry name" value="PROKAR_LIPOPROTEIN"/>
    <property type="match status" value="1"/>
</dbReference>
<dbReference type="OrthoDB" id="5502616at2"/>
<dbReference type="RefSeq" id="WP_052419734.1">
    <property type="nucleotide sequence ID" value="NZ_JMCB01000002.1"/>
</dbReference>
<accession>A0A085WUJ0</accession>
<dbReference type="STRING" id="394096.DB31_3483"/>
<name>A0A085WUJ0_9BACT</name>
<dbReference type="SUPFAM" id="SSF49503">
    <property type="entry name" value="Cupredoxins"/>
    <property type="match status" value="1"/>
</dbReference>
<keyword evidence="4" id="KW-1185">Reference proteome</keyword>
<dbReference type="Gene3D" id="2.60.40.420">
    <property type="entry name" value="Cupredoxins - blue copper proteins"/>
    <property type="match status" value="1"/>
</dbReference>
<dbReference type="Proteomes" id="UP000028725">
    <property type="component" value="Unassembled WGS sequence"/>
</dbReference>
<feature type="domain" description="EfeO-type cupredoxin-like" evidence="2">
    <location>
        <begin position="281"/>
        <end position="371"/>
    </location>
</feature>
<evidence type="ECO:0000256" key="1">
    <source>
        <dbReference type="SAM" id="MobiDB-lite"/>
    </source>
</evidence>
<comment type="caution">
    <text evidence="3">The sequence shown here is derived from an EMBL/GenBank/DDBJ whole genome shotgun (WGS) entry which is preliminary data.</text>
</comment>
<dbReference type="EMBL" id="JMCB01000002">
    <property type="protein sequence ID" value="KFE71353.1"/>
    <property type="molecule type" value="Genomic_DNA"/>
</dbReference>
<dbReference type="InterPro" id="IPR008972">
    <property type="entry name" value="Cupredoxin"/>
</dbReference>
<gene>
    <name evidence="3" type="ORF">DB31_3483</name>
</gene>
<dbReference type="Pfam" id="PF13473">
    <property type="entry name" value="Cupredoxin_1"/>
    <property type="match status" value="1"/>
</dbReference>
<organism evidence="3 4">
    <name type="scientific">Hyalangium minutum</name>
    <dbReference type="NCBI Taxonomy" id="394096"/>
    <lineage>
        <taxon>Bacteria</taxon>
        <taxon>Pseudomonadati</taxon>
        <taxon>Myxococcota</taxon>
        <taxon>Myxococcia</taxon>
        <taxon>Myxococcales</taxon>
        <taxon>Cystobacterineae</taxon>
        <taxon>Archangiaceae</taxon>
        <taxon>Hyalangium</taxon>
    </lineage>
</organism>
<evidence type="ECO:0000313" key="3">
    <source>
        <dbReference type="EMBL" id="KFE71353.1"/>
    </source>
</evidence>
<feature type="region of interest" description="Disordered" evidence="1">
    <location>
        <begin position="21"/>
        <end position="63"/>
    </location>
</feature>
<dbReference type="InterPro" id="IPR028096">
    <property type="entry name" value="EfeO_Cupredoxin"/>
</dbReference>
<reference evidence="3 4" key="1">
    <citation type="submission" date="2014-04" db="EMBL/GenBank/DDBJ databases">
        <title>Genome assembly of Hyalangium minutum DSM 14724.</title>
        <authorList>
            <person name="Sharma G."/>
            <person name="Subramanian S."/>
        </authorList>
    </citation>
    <scope>NUCLEOTIDE SEQUENCE [LARGE SCALE GENOMIC DNA]</scope>
    <source>
        <strain evidence="3 4">DSM 14724</strain>
    </source>
</reference>
<sequence length="372" mass="39272">MKHWMGWLLIAGLVAACDKKTEAPGAGAPPPTTASASAKQAHENEPHEHASPHGGLVESSSRGHVELVASRDGKYRVYLLDDDMKVRPVEGASGSIKVAKAGYPNVVLAPEGDHLVGEGPAHTDEHLAMVVTVVQGGKPETLRFNAHLEAKGHAAAGAEGMKAHDHTPLQGGMVAMSGELHLEVLSQRSGEVRVWVTDAFRKPVPLEGMKGTVNAGGQSVPLTPEPGGQFLTAKLSPSDQERETTVRLPMPGDPEYFITFLLTPKDARAAAASAPIKSEGRAAPEAMQEVTINVAGGYQPSEVSLKKGVPVRLRFIRKDTGGCSEELVIPDFGVKKALPGLTETVVEFTPDKTGTFPFTCGMGMLKGQLVVN</sequence>
<proteinExistence type="predicted"/>
<protein>
    <submittedName>
        <fullName evidence="3">Lead, cadmium, zinc and mercury transporting ATPase</fullName>
    </submittedName>
</protein>
<feature type="compositionally biased region" description="Basic and acidic residues" evidence="1">
    <location>
        <begin position="40"/>
        <end position="51"/>
    </location>
</feature>